<protein>
    <submittedName>
        <fullName evidence="1">Uncharacterized protein</fullName>
    </submittedName>
</protein>
<dbReference type="Proteomes" id="UP000824782">
    <property type="component" value="Unassembled WGS sequence"/>
</dbReference>
<evidence type="ECO:0000313" key="2">
    <source>
        <dbReference type="Proteomes" id="UP000824782"/>
    </source>
</evidence>
<name>A0AAV7CKL6_ENGPU</name>
<comment type="caution">
    <text evidence="1">The sequence shown here is derived from an EMBL/GenBank/DDBJ whole genome shotgun (WGS) entry which is preliminary data.</text>
</comment>
<dbReference type="EMBL" id="WNYA01000002">
    <property type="protein sequence ID" value="KAG8585240.1"/>
    <property type="molecule type" value="Genomic_DNA"/>
</dbReference>
<sequence length="79" mass="8740">MHESIKSQEPCVCFDGSGVRAKTFCDTFPSSYHSGYIPPPINIPAGNVCKISRCHLSSDLDAMQQEKLWIGSEQLEVSH</sequence>
<keyword evidence="2" id="KW-1185">Reference proteome</keyword>
<dbReference type="AlphaFoldDB" id="A0AAV7CKL6"/>
<reference evidence="1" key="1">
    <citation type="thesis" date="2020" institute="ProQuest LLC" country="789 East Eisenhower Parkway, Ann Arbor, MI, USA">
        <title>Comparative Genomics and Chromosome Evolution.</title>
        <authorList>
            <person name="Mudd A.B."/>
        </authorList>
    </citation>
    <scope>NUCLEOTIDE SEQUENCE</scope>
    <source>
        <strain evidence="1">237g6f4</strain>
        <tissue evidence="1">Blood</tissue>
    </source>
</reference>
<accession>A0AAV7CKL6</accession>
<organism evidence="1 2">
    <name type="scientific">Engystomops pustulosus</name>
    <name type="common">Tungara frog</name>
    <name type="synonym">Physalaemus pustulosus</name>
    <dbReference type="NCBI Taxonomy" id="76066"/>
    <lineage>
        <taxon>Eukaryota</taxon>
        <taxon>Metazoa</taxon>
        <taxon>Chordata</taxon>
        <taxon>Craniata</taxon>
        <taxon>Vertebrata</taxon>
        <taxon>Euteleostomi</taxon>
        <taxon>Amphibia</taxon>
        <taxon>Batrachia</taxon>
        <taxon>Anura</taxon>
        <taxon>Neobatrachia</taxon>
        <taxon>Hyloidea</taxon>
        <taxon>Leptodactylidae</taxon>
        <taxon>Leiuperinae</taxon>
        <taxon>Engystomops</taxon>
    </lineage>
</organism>
<proteinExistence type="predicted"/>
<evidence type="ECO:0000313" key="1">
    <source>
        <dbReference type="EMBL" id="KAG8585240.1"/>
    </source>
</evidence>
<gene>
    <name evidence="1" type="ORF">GDO81_004942</name>
</gene>